<dbReference type="InterPro" id="IPR009003">
    <property type="entry name" value="Peptidase_S1_PA"/>
</dbReference>
<evidence type="ECO:0000313" key="5">
    <source>
        <dbReference type="Proteomes" id="UP001596414"/>
    </source>
</evidence>
<dbReference type="Gene3D" id="2.30.42.10">
    <property type="match status" value="1"/>
</dbReference>
<dbReference type="GO" id="GO:0006508">
    <property type="term" value="P:proteolysis"/>
    <property type="evidence" value="ECO:0007669"/>
    <property type="project" value="UniProtKB-KW"/>
</dbReference>
<dbReference type="PANTHER" id="PTHR43343">
    <property type="entry name" value="PEPTIDASE S12"/>
    <property type="match status" value="1"/>
</dbReference>
<dbReference type="EMBL" id="JBHSZQ010000004">
    <property type="protein sequence ID" value="MFC7125289.1"/>
    <property type="molecule type" value="Genomic_DNA"/>
</dbReference>
<dbReference type="Pfam" id="PF13365">
    <property type="entry name" value="Trypsin_2"/>
    <property type="match status" value="1"/>
</dbReference>
<protein>
    <submittedName>
        <fullName evidence="4">S1C family serine protease</fullName>
        <ecNumber evidence="4">3.4.21.-</ecNumber>
    </submittedName>
</protein>
<evidence type="ECO:0000256" key="2">
    <source>
        <dbReference type="ARBA" id="ARBA00022801"/>
    </source>
</evidence>
<dbReference type="InterPro" id="IPR001940">
    <property type="entry name" value="Peptidase_S1C"/>
</dbReference>
<dbReference type="Gene3D" id="2.40.10.120">
    <property type="match status" value="1"/>
</dbReference>
<keyword evidence="1 4" id="KW-0645">Protease</keyword>
<dbReference type="InterPro" id="IPR036034">
    <property type="entry name" value="PDZ_sf"/>
</dbReference>
<gene>
    <name evidence="4" type="ORF">ACFQJ7_04440</name>
</gene>
<proteinExistence type="predicted"/>
<dbReference type="EC" id="3.4.21.-" evidence="4"/>
<dbReference type="Proteomes" id="UP001596414">
    <property type="component" value="Unassembled WGS sequence"/>
</dbReference>
<dbReference type="GO" id="GO:0008233">
    <property type="term" value="F:peptidase activity"/>
    <property type="evidence" value="ECO:0007669"/>
    <property type="project" value="UniProtKB-KW"/>
</dbReference>
<comment type="caution">
    <text evidence="4">The sequence shown here is derived from an EMBL/GenBank/DDBJ whole genome shotgun (WGS) entry which is preliminary data.</text>
</comment>
<evidence type="ECO:0000313" key="4">
    <source>
        <dbReference type="EMBL" id="MFC7125289.1"/>
    </source>
</evidence>
<dbReference type="RefSeq" id="WP_267636285.1">
    <property type="nucleotide sequence ID" value="NZ_JAODIY010000004.1"/>
</dbReference>
<evidence type="ECO:0000256" key="1">
    <source>
        <dbReference type="ARBA" id="ARBA00022670"/>
    </source>
</evidence>
<accession>A0ABD5X452</accession>
<dbReference type="SUPFAM" id="SSF50156">
    <property type="entry name" value="PDZ domain-like"/>
    <property type="match status" value="1"/>
</dbReference>
<keyword evidence="2 4" id="KW-0378">Hydrolase</keyword>
<dbReference type="PRINTS" id="PR00834">
    <property type="entry name" value="PROTEASES2C"/>
</dbReference>
<evidence type="ECO:0000256" key="3">
    <source>
        <dbReference type="SAM" id="MobiDB-lite"/>
    </source>
</evidence>
<dbReference type="AlphaFoldDB" id="A0ABD5X452"/>
<reference evidence="4 5" key="1">
    <citation type="journal article" date="2014" name="Int. J. Syst. Evol. Microbiol.">
        <title>Complete genome sequence of Corynebacterium casei LMG S-19264T (=DSM 44701T), isolated from a smear-ripened cheese.</title>
        <authorList>
            <consortium name="US DOE Joint Genome Institute (JGI-PGF)"/>
            <person name="Walter F."/>
            <person name="Albersmeier A."/>
            <person name="Kalinowski J."/>
            <person name="Ruckert C."/>
        </authorList>
    </citation>
    <scope>NUCLEOTIDE SEQUENCE [LARGE SCALE GENOMIC DNA]</scope>
    <source>
        <strain evidence="4 5">CGMCC 4.7215</strain>
    </source>
</reference>
<dbReference type="InterPro" id="IPR051201">
    <property type="entry name" value="Chloro_Bact_Ser_Proteases"/>
</dbReference>
<sequence>MEQTGMSRRHLLAGVGSLLSASVAGCVLQAPEEIPSTESESTDRNLGEFPETSDTPEGTIEKPSTEGAQSEVYDAVIDSVAGVEIQTPQGPAGGTAWVYNDSYLVTNEHVVSFDVPPYVRFPDAGWREASVVGTDIHSDLAVIEVTNKPENATPLPLVEEPQAVGTPVAAVGNPFNLAGSLTTGVISGLDRNIRPRGQPYSIADGIQFDAAVNPGNSGGPLVTYGGDVVGVVSAGQRQAQNIGFAISAAMVQNVVPALIADGEYEHSHMGIQLYDVRPPIIKANDLPVTWGVYIDDTLPGGPSDGILEGTTETQSVDGRDVPVGGDVIVRMGDWAIPSQERLSAFLALETDPGDTIEIEIIRNAERETISLTLGARPDDNDTTP</sequence>
<dbReference type="SUPFAM" id="SSF50494">
    <property type="entry name" value="Trypsin-like serine proteases"/>
    <property type="match status" value="1"/>
</dbReference>
<name>A0ABD5X452_9EURY</name>
<organism evidence="4 5">
    <name type="scientific">Halovenus rubra</name>
    <dbReference type="NCBI Taxonomy" id="869890"/>
    <lineage>
        <taxon>Archaea</taxon>
        <taxon>Methanobacteriati</taxon>
        <taxon>Methanobacteriota</taxon>
        <taxon>Stenosarchaea group</taxon>
        <taxon>Halobacteria</taxon>
        <taxon>Halobacteriales</taxon>
        <taxon>Haloarculaceae</taxon>
        <taxon>Halovenus</taxon>
    </lineage>
</organism>
<feature type="region of interest" description="Disordered" evidence="3">
    <location>
        <begin position="32"/>
        <end position="69"/>
    </location>
</feature>
<dbReference type="PANTHER" id="PTHR43343:SF3">
    <property type="entry name" value="PROTEASE DO-LIKE 8, CHLOROPLASTIC"/>
    <property type="match status" value="1"/>
</dbReference>